<keyword evidence="2 4" id="KW-0479">Metal-binding</keyword>
<keyword evidence="7" id="KW-1185">Reference proteome</keyword>
<dbReference type="RefSeq" id="WP_097441749.1">
    <property type="nucleotide sequence ID" value="NZ_NBWU01000001.1"/>
</dbReference>
<dbReference type="InterPro" id="IPR036909">
    <property type="entry name" value="Cyt_c-like_dom_sf"/>
</dbReference>
<dbReference type="InterPro" id="IPR021796">
    <property type="entry name" value="Tll0287-like_dom"/>
</dbReference>
<feature type="domain" description="Cytochrome c" evidence="5">
    <location>
        <begin position="36"/>
        <end position="133"/>
    </location>
</feature>
<evidence type="ECO:0000259" key="5">
    <source>
        <dbReference type="PROSITE" id="PS51007"/>
    </source>
</evidence>
<dbReference type="InterPro" id="IPR009056">
    <property type="entry name" value="Cyt_c-like_dom"/>
</dbReference>
<evidence type="ECO:0000256" key="1">
    <source>
        <dbReference type="ARBA" id="ARBA00022617"/>
    </source>
</evidence>
<evidence type="ECO:0000256" key="3">
    <source>
        <dbReference type="ARBA" id="ARBA00023004"/>
    </source>
</evidence>
<dbReference type="Gene3D" id="1.10.760.10">
    <property type="entry name" value="Cytochrome c-like domain"/>
    <property type="match status" value="1"/>
</dbReference>
<dbReference type="Pfam" id="PF11845">
    <property type="entry name" value="Tll0287-like"/>
    <property type="match status" value="1"/>
</dbReference>
<keyword evidence="3 4" id="KW-0408">Iron</keyword>
<protein>
    <recommendedName>
        <fullName evidence="5">Cytochrome c domain-containing protein</fullName>
    </recommendedName>
</protein>
<evidence type="ECO:0000256" key="4">
    <source>
        <dbReference type="PROSITE-ProRule" id="PRU00433"/>
    </source>
</evidence>
<dbReference type="AlphaFoldDB" id="A0A2A4GC93"/>
<gene>
    <name evidence="6" type="ORF">B7P33_02710</name>
</gene>
<comment type="caution">
    <text evidence="6">The sequence shown here is derived from an EMBL/GenBank/DDBJ whole genome shotgun (WGS) entry which is preliminary data.</text>
</comment>
<evidence type="ECO:0000313" key="7">
    <source>
        <dbReference type="Proteomes" id="UP000219559"/>
    </source>
</evidence>
<accession>A0A2A4GC93</accession>
<organism evidence="6 7">
    <name type="scientific">Sediminicola luteus</name>
    <dbReference type="NCBI Taxonomy" id="319238"/>
    <lineage>
        <taxon>Bacteria</taxon>
        <taxon>Pseudomonadati</taxon>
        <taxon>Bacteroidota</taxon>
        <taxon>Flavobacteriia</taxon>
        <taxon>Flavobacteriales</taxon>
        <taxon>Flavobacteriaceae</taxon>
        <taxon>Sediminicola</taxon>
    </lineage>
</organism>
<keyword evidence="1 4" id="KW-0349">Heme</keyword>
<name>A0A2A4GC93_9FLAO</name>
<dbReference type="OrthoDB" id="1494333at2"/>
<reference evidence="6 7" key="1">
    <citation type="submission" date="2017-04" db="EMBL/GenBank/DDBJ databases">
        <title>A new member of the family Flavobacteriaceae isolated from ascidians.</title>
        <authorList>
            <person name="Chen L."/>
        </authorList>
    </citation>
    <scope>NUCLEOTIDE SEQUENCE [LARGE SCALE GENOMIC DNA]</scope>
    <source>
        <strain evidence="6 7">HQA918</strain>
    </source>
</reference>
<proteinExistence type="predicted"/>
<sequence>MGNRFVLGLLLLATVTVGCKEGQKGESELSDDEILALADKGQALMEVNCNLCHGAKPSLDESVAPPMVAVKAHYLEANMGFEEFHQNMAAFLNKPSAESAQMKGAVKRFGVMPFQPYPKETLKAIAAHLYTYKVPQPQWWDAHWVAEGHGKYEQTGKVWEAKKEKLNYAQQGLKIAMATKKQLGKNLMGKLQKEGPAAALTFCNDRAIPLTDSMSVAMHAQVKRVSDKARNPINKANAAEEGILDAYKVLLQDGMDLKPIVDSSQAPVKVYYPITTNSMCLKCHGKPGEDIKPATLDMIKRFYPNDAAQGYGVNEIRGMWRITLNPNENGEL</sequence>
<dbReference type="GO" id="GO:0020037">
    <property type="term" value="F:heme binding"/>
    <property type="evidence" value="ECO:0007669"/>
    <property type="project" value="InterPro"/>
</dbReference>
<dbReference type="GO" id="GO:0046872">
    <property type="term" value="F:metal ion binding"/>
    <property type="evidence" value="ECO:0007669"/>
    <property type="project" value="UniProtKB-KW"/>
</dbReference>
<dbReference type="PROSITE" id="PS51257">
    <property type="entry name" value="PROKAR_LIPOPROTEIN"/>
    <property type="match status" value="1"/>
</dbReference>
<evidence type="ECO:0000313" key="6">
    <source>
        <dbReference type="EMBL" id="PCE66227.1"/>
    </source>
</evidence>
<dbReference type="GO" id="GO:0009055">
    <property type="term" value="F:electron transfer activity"/>
    <property type="evidence" value="ECO:0007669"/>
    <property type="project" value="InterPro"/>
</dbReference>
<dbReference type="PROSITE" id="PS51007">
    <property type="entry name" value="CYTC"/>
    <property type="match status" value="1"/>
</dbReference>
<dbReference type="EMBL" id="NBWU01000001">
    <property type="protein sequence ID" value="PCE66227.1"/>
    <property type="molecule type" value="Genomic_DNA"/>
</dbReference>
<dbReference type="SUPFAM" id="SSF46626">
    <property type="entry name" value="Cytochrome c"/>
    <property type="match status" value="1"/>
</dbReference>
<evidence type="ECO:0000256" key="2">
    <source>
        <dbReference type="ARBA" id="ARBA00022723"/>
    </source>
</evidence>
<dbReference type="Proteomes" id="UP000219559">
    <property type="component" value="Unassembled WGS sequence"/>
</dbReference>